<accession>A0A6H2DQG9</accession>
<dbReference type="CDD" id="cd16343">
    <property type="entry name" value="LMWPTP"/>
    <property type="match status" value="1"/>
</dbReference>
<keyword evidence="8" id="KW-1185">Reference proteome</keyword>
<dbReference type="PANTHER" id="PTHR11717:SF7">
    <property type="entry name" value="LOW MOLECULAR WEIGHT PHOSPHOTYROSINE PROTEIN PHOSPHATASE"/>
    <property type="match status" value="1"/>
</dbReference>
<comment type="similarity">
    <text evidence="1">Belongs to the low molecular weight phosphotyrosine protein phosphatase family.</text>
</comment>
<feature type="active site" description="Proton donor" evidence="5">
    <location>
        <position position="124"/>
    </location>
</feature>
<dbReference type="GO" id="GO:0004725">
    <property type="term" value="F:protein tyrosine phosphatase activity"/>
    <property type="evidence" value="ECO:0007669"/>
    <property type="project" value="UniProtKB-EC"/>
</dbReference>
<protein>
    <recommendedName>
        <fullName evidence="2">protein-tyrosine-phosphatase</fullName>
        <ecNumber evidence="2">3.1.3.48</ecNumber>
    </recommendedName>
</protein>
<feature type="domain" description="Phosphotyrosine protein phosphatase I" evidence="6">
    <location>
        <begin position="3"/>
        <end position="150"/>
    </location>
</feature>
<evidence type="ECO:0000256" key="3">
    <source>
        <dbReference type="ARBA" id="ARBA00022801"/>
    </source>
</evidence>
<dbReference type="InterPro" id="IPR036196">
    <property type="entry name" value="Ptyr_pPase_sf"/>
</dbReference>
<dbReference type="KEGG" id="phao:HF685_15415"/>
<gene>
    <name evidence="7" type="ORF">HF685_15415</name>
</gene>
<evidence type="ECO:0000313" key="8">
    <source>
        <dbReference type="Proteomes" id="UP000501600"/>
    </source>
</evidence>
<dbReference type="Pfam" id="PF01451">
    <property type="entry name" value="LMWPc"/>
    <property type="match status" value="1"/>
</dbReference>
<dbReference type="EMBL" id="CP051217">
    <property type="protein sequence ID" value="QJB70899.1"/>
    <property type="molecule type" value="Genomic_DNA"/>
</dbReference>
<dbReference type="AlphaFoldDB" id="A0A6H2DQG9"/>
<evidence type="ECO:0000259" key="6">
    <source>
        <dbReference type="SMART" id="SM00226"/>
    </source>
</evidence>
<name>A0A6H2DQG9_9SPHN</name>
<dbReference type="InterPro" id="IPR050438">
    <property type="entry name" value="LMW_PTPase"/>
</dbReference>
<dbReference type="Gene3D" id="3.40.50.2300">
    <property type="match status" value="1"/>
</dbReference>
<reference evidence="7 8" key="1">
    <citation type="submission" date="2020-04" db="EMBL/GenBank/DDBJ databases">
        <title>Genome sequence for Sphingorhabdus sp. strain M1.</title>
        <authorList>
            <person name="Park S.-J."/>
        </authorList>
    </citation>
    <scope>NUCLEOTIDE SEQUENCE [LARGE SCALE GENOMIC DNA]</scope>
    <source>
        <strain evidence="7 8">JK6</strain>
    </source>
</reference>
<dbReference type="SMART" id="SM00226">
    <property type="entry name" value="LMWPc"/>
    <property type="match status" value="1"/>
</dbReference>
<evidence type="ECO:0000256" key="1">
    <source>
        <dbReference type="ARBA" id="ARBA00011063"/>
    </source>
</evidence>
<dbReference type="PANTHER" id="PTHR11717">
    <property type="entry name" value="LOW MOLECULAR WEIGHT PROTEIN TYROSINE PHOSPHATASE"/>
    <property type="match status" value="1"/>
</dbReference>
<organism evidence="7 8">
    <name type="scientific">Parasphingorhabdus halotolerans</name>
    <dbReference type="NCBI Taxonomy" id="2725558"/>
    <lineage>
        <taxon>Bacteria</taxon>
        <taxon>Pseudomonadati</taxon>
        <taxon>Pseudomonadota</taxon>
        <taxon>Alphaproteobacteria</taxon>
        <taxon>Sphingomonadales</taxon>
        <taxon>Sphingomonadaceae</taxon>
        <taxon>Parasphingorhabdus</taxon>
    </lineage>
</organism>
<evidence type="ECO:0000256" key="2">
    <source>
        <dbReference type="ARBA" id="ARBA00013064"/>
    </source>
</evidence>
<dbReference type="PRINTS" id="PR00719">
    <property type="entry name" value="LMWPTPASE"/>
</dbReference>
<evidence type="ECO:0000256" key="4">
    <source>
        <dbReference type="ARBA" id="ARBA00022912"/>
    </source>
</evidence>
<keyword evidence="4" id="KW-0904">Protein phosphatase</keyword>
<dbReference type="InterPro" id="IPR017867">
    <property type="entry name" value="Tyr_phospatase_low_mol_wt"/>
</dbReference>
<dbReference type="Proteomes" id="UP000501600">
    <property type="component" value="Chromosome"/>
</dbReference>
<proteinExistence type="inferred from homology"/>
<evidence type="ECO:0000256" key="5">
    <source>
        <dbReference type="PIRSR" id="PIRSR617867-1"/>
    </source>
</evidence>
<feature type="active site" evidence="5">
    <location>
        <position position="15"/>
    </location>
</feature>
<evidence type="ECO:0000313" key="7">
    <source>
        <dbReference type="EMBL" id="QJB70899.1"/>
    </source>
</evidence>
<dbReference type="RefSeq" id="WP_168821576.1">
    <property type="nucleotide sequence ID" value="NZ_CP051217.1"/>
</dbReference>
<sequence length="152" mass="16652">MAVSVLFVCLGNICRSPLAEAALRHEAAKSGLSLIVDSAGTGDWHTNEPPDERAQRVALQNGVEIGHLRARQIVADDFKAFDHIIALDNQNKTDLEAMKPAQANTKMSLLSDYIEGRAGDDIADPYYGKEDAFEQTWQEVTAAARILCQKLI</sequence>
<dbReference type="SUPFAM" id="SSF52788">
    <property type="entry name" value="Phosphotyrosine protein phosphatases I"/>
    <property type="match status" value="1"/>
</dbReference>
<dbReference type="InterPro" id="IPR023485">
    <property type="entry name" value="Ptyr_pPase"/>
</dbReference>
<keyword evidence="3" id="KW-0378">Hydrolase</keyword>
<dbReference type="EC" id="3.1.3.48" evidence="2"/>
<feature type="active site" description="Nucleophile" evidence="5">
    <location>
        <position position="9"/>
    </location>
</feature>